<evidence type="ECO:0000256" key="1">
    <source>
        <dbReference type="SAM" id="MobiDB-lite"/>
    </source>
</evidence>
<reference evidence="2 3" key="1">
    <citation type="submission" date="2018-03" db="EMBL/GenBank/DDBJ databases">
        <title>Genomic Encyclopedia of Archaeal and Bacterial Type Strains, Phase II (KMG-II): from individual species to whole genera.</title>
        <authorList>
            <person name="Goeker M."/>
        </authorList>
    </citation>
    <scope>NUCLEOTIDE SEQUENCE [LARGE SCALE GENOMIC DNA]</scope>
    <source>
        <strain evidence="2 3">DSM 45211</strain>
    </source>
</reference>
<proteinExistence type="predicted"/>
<dbReference type="Proteomes" id="UP000243528">
    <property type="component" value="Unassembled WGS sequence"/>
</dbReference>
<feature type="compositionally biased region" description="Polar residues" evidence="1">
    <location>
        <begin position="21"/>
        <end position="31"/>
    </location>
</feature>
<organism evidence="2 3">
    <name type="scientific">Haloactinopolyspora alba</name>
    <dbReference type="NCBI Taxonomy" id="648780"/>
    <lineage>
        <taxon>Bacteria</taxon>
        <taxon>Bacillati</taxon>
        <taxon>Actinomycetota</taxon>
        <taxon>Actinomycetes</taxon>
        <taxon>Jiangellales</taxon>
        <taxon>Jiangellaceae</taxon>
        <taxon>Haloactinopolyspora</taxon>
    </lineage>
</organism>
<evidence type="ECO:0000313" key="2">
    <source>
        <dbReference type="EMBL" id="PSL03190.1"/>
    </source>
</evidence>
<evidence type="ECO:0000313" key="3">
    <source>
        <dbReference type="Proteomes" id="UP000243528"/>
    </source>
</evidence>
<name>A0A2P8E145_9ACTN</name>
<keyword evidence="3" id="KW-1185">Reference proteome</keyword>
<sequence>MTSTSAGRLTPIVLLLTAACSTSPDNDTASPAGSGPSVESPASPGTEPSSSRSADLGRPTLSDGAAAYVRAVNDGDLEALVRSYDAPPVSAVRVRAGVSRAGATGGRPRR</sequence>
<feature type="region of interest" description="Disordered" evidence="1">
    <location>
        <begin position="21"/>
        <end position="60"/>
    </location>
</feature>
<protein>
    <submittedName>
        <fullName evidence="2">Uncharacterized protein</fullName>
    </submittedName>
</protein>
<comment type="caution">
    <text evidence="2">The sequence shown here is derived from an EMBL/GenBank/DDBJ whole genome shotgun (WGS) entry which is preliminary data.</text>
</comment>
<accession>A0A2P8E145</accession>
<gene>
    <name evidence="2" type="ORF">CLV30_108102</name>
</gene>
<dbReference type="RefSeq" id="WP_106537605.1">
    <property type="nucleotide sequence ID" value="NZ_ML142902.1"/>
</dbReference>
<dbReference type="EMBL" id="PYGE01000008">
    <property type="protein sequence ID" value="PSL03190.1"/>
    <property type="molecule type" value="Genomic_DNA"/>
</dbReference>
<dbReference type="AlphaFoldDB" id="A0A2P8E145"/>